<reference evidence="2" key="1">
    <citation type="submission" date="2020-01" db="EMBL/GenBank/DDBJ databases">
        <title>Genome Sequencing of Three Apophysomyces-Like Fungal Strains Confirms a Novel Fungal Genus in the Mucoromycota with divergent Burkholderia-like Endosymbiotic Bacteria.</title>
        <authorList>
            <person name="Stajich J.E."/>
            <person name="Macias A.M."/>
            <person name="Carter-House D."/>
            <person name="Lovett B."/>
            <person name="Kasson L.R."/>
            <person name="Berry K."/>
            <person name="Grigoriev I."/>
            <person name="Chang Y."/>
            <person name="Spatafora J."/>
            <person name="Kasson M.T."/>
        </authorList>
    </citation>
    <scope>NUCLEOTIDE SEQUENCE</scope>
    <source>
        <strain evidence="2">NRRL A-21654</strain>
    </source>
</reference>
<dbReference type="Pfam" id="PF03732">
    <property type="entry name" value="Retrotrans_gag"/>
    <property type="match status" value="1"/>
</dbReference>
<organism evidence="2 3">
    <name type="scientific">Apophysomyces ossiformis</name>
    <dbReference type="NCBI Taxonomy" id="679940"/>
    <lineage>
        <taxon>Eukaryota</taxon>
        <taxon>Fungi</taxon>
        <taxon>Fungi incertae sedis</taxon>
        <taxon>Mucoromycota</taxon>
        <taxon>Mucoromycotina</taxon>
        <taxon>Mucoromycetes</taxon>
        <taxon>Mucorales</taxon>
        <taxon>Mucorineae</taxon>
        <taxon>Mucoraceae</taxon>
        <taxon>Apophysomyces</taxon>
    </lineage>
</organism>
<dbReference type="InterPro" id="IPR005162">
    <property type="entry name" value="Retrotrans_gag_dom"/>
</dbReference>
<dbReference type="AlphaFoldDB" id="A0A8H7BEI1"/>
<proteinExistence type="predicted"/>
<sequence length="182" mass="21206">MSDQITLTITASLLKGTALVWWVSVESSIKNWIDFEWKFLEFFVSEETCKAWWTELETMQQGDRTVSQLQLNLEELFIRLDIKDKITKKWRFIKALKPELAYKVEKVRPATYINAVSEAKRIETLRNKYHKTDYNMTPLYLISGPSSSSARSLGRSPNIDDSIVDSLVENFQNMLKIHLVQP</sequence>
<gene>
    <name evidence="2" type="ORF">EC973_006139</name>
</gene>
<dbReference type="EMBL" id="JABAYA010000370">
    <property type="protein sequence ID" value="KAF7720774.1"/>
    <property type="molecule type" value="Genomic_DNA"/>
</dbReference>
<keyword evidence="3" id="KW-1185">Reference proteome</keyword>
<dbReference type="Proteomes" id="UP000605846">
    <property type="component" value="Unassembled WGS sequence"/>
</dbReference>
<name>A0A8H7BEI1_9FUNG</name>
<comment type="caution">
    <text evidence="2">The sequence shown here is derived from an EMBL/GenBank/DDBJ whole genome shotgun (WGS) entry which is preliminary data.</text>
</comment>
<evidence type="ECO:0000259" key="1">
    <source>
        <dbReference type="Pfam" id="PF03732"/>
    </source>
</evidence>
<accession>A0A8H7BEI1</accession>
<feature type="domain" description="Retrotransposon gag" evidence="1">
    <location>
        <begin position="10"/>
        <end position="96"/>
    </location>
</feature>
<dbReference type="OrthoDB" id="2285313at2759"/>
<protein>
    <recommendedName>
        <fullName evidence="1">Retrotransposon gag domain-containing protein</fullName>
    </recommendedName>
</protein>
<evidence type="ECO:0000313" key="3">
    <source>
        <dbReference type="Proteomes" id="UP000605846"/>
    </source>
</evidence>
<evidence type="ECO:0000313" key="2">
    <source>
        <dbReference type="EMBL" id="KAF7720774.1"/>
    </source>
</evidence>